<dbReference type="eggNOG" id="COG4932">
    <property type="taxonomic scope" value="Bacteria"/>
</dbReference>
<evidence type="ECO:0000256" key="2">
    <source>
        <dbReference type="ARBA" id="ARBA00007257"/>
    </source>
</evidence>
<gene>
    <name evidence="6" type="ordered locus">Psta_2061</name>
</gene>
<dbReference type="PANTHER" id="PTHR36108">
    <property type="entry name" value="COLOSSIN-B-RELATED"/>
    <property type="match status" value="1"/>
</dbReference>
<feature type="domain" description="SD-repeat containing protein B" evidence="5">
    <location>
        <begin position="527"/>
        <end position="586"/>
    </location>
</feature>
<keyword evidence="7" id="KW-1185">Reference proteome</keyword>
<reference evidence="6 7" key="1">
    <citation type="journal article" date="2009" name="Stand. Genomic Sci.">
        <title>Complete genome sequence of Pirellula staleyi type strain (ATCC 27377).</title>
        <authorList>
            <person name="Clum A."/>
            <person name="Tindall B.J."/>
            <person name="Sikorski J."/>
            <person name="Ivanova N."/>
            <person name="Mavrommatis K."/>
            <person name="Lucas S."/>
            <person name="Glavina del Rio T."/>
            <person name="Nolan M."/>
            <person name="Chen F."/>
            <person name="Tice H."/>
            <person name="Pitluck S."/>
            <person name="Cheng J.F."/>
            <person name="Chertkov O."/>
            <person name="Brettin T."/>
            <person name="Han C."/>
            <person name="Detter J.C."/>
            <person name="Kuske C."/>
            <person name="Bruce D."/>
            <person name="Goodwin L."/>
            <person name="Ovchinikova G."/>
            <person name="Pati A."/>
            <person name="Mikhailova N."/>
            <person name="Chen A."/>
            <person name="Palaniappan K."/>
            <person name="Land M."/>
            <person name="Hauser L."/>
            <person name="Chang Y.J."/>
            <person name="Jeffries C.D."/>
            <person name="Chain P."/>
            <person name="Rohde M."/>
            <person name="Goker M."/>
            <person name="Bristow J."/>
            <person name="Eisen J.A."/>
            <person name="Markowitz V."/>
            <person name="Hugenholtz P."/>
            <person name="Kyrpides N.C."/>
            <person name="Klenk H.P."/>
            <person name="Lapidus A."/>
        </authorList>
    </citation>
    <scope>NUCLEOTIDE SEQUENCE [LARGE SCALE GENOMIC DNA]</scope>
    <source>
        <strain evidence="7">ATCC 27377 / DSM 6068 / ICPB 4128</strain>
    </source>
</reference>
<keyword evidence="3" id="KW-0964">Secreted</keyword>
<dbReference type="Pfam" id="PF17210">
    <property type="entry name" value="SdrD_B"/>
    <property type="match status" value="4"/>
</dbReference>
<sequence>MGLWSLLNFFRKSPVTTSAPAPIKRKRAKKSRQSRFEQVESRRLMDADPLKVGMVYIEEDSGSDLHGDTFEIKFEGGAPGTQLTQLIIDTDHGPTGWSVGDLFFDTIKGGWGADEAFPMQIVSSSGIQEVTWSVADGGTKLILNFKGFDVGEKLVFSIDVDEVQDYDPSITNQDLINEGVDPITSGVEFQGSMLTATFVAPHYYEVTGTSEFRNNYDPLFAGTTLLRTDSNPSGLPFDNFDGKRDRSTGTMLPLQQQPLPISIGGRVYLDNDLDLTQDAGEQGLSGVTLGLWKKQGNSYVFTGFTTTTNSLGDYEFGTNLGLTPGTYQVRETQPTGYFSVGSIVGKVGGNTVGSTVAGDKDILTEITIPLGDMHGVRYDFAEALAAAVSGYVYVDADNDGVFDPGETPLAGVQIQVIPVNTISPQSVITLVTDANGFYEATGLAPGTYRIIQPTQPTGYFDGLDTPGTVNGVQVGTVNNPGDSLEMIVLGGGATGIRYNFGELEPASISGNVHLTNKDGDCYYEGWENNPVVGAVILLKDASGTVIAQTVTDANGNYKFDKLPPGTYTIVEQTPVGLIDGGDHIGKVGGVLNGTKSANDTISNIVLGPGANGVSYDFCEKLPASVSGKVWVDTTPNCTYDAGEALLAGVTIRLYDSAGNLVATTQTNALGEYIFAGLNPGTYTIRETQPLAYFDGCEQAGSEGGDDSQDDVISQINLGSGVVAVNYDFSEIPPAAISGYVFQDGAPIVTPNGQVPDNVEDYRDGLLTPDDIRIGGVLLELRHTLTGELVTAEDALPGMYPPGAIRVWTDANGFYQFRGLKAGNYSVFQAQPEGYIDSKDTAGTTSGLAVNRNTLVSPLLVQRFATQGVSFRFDAILQIPLAAGQESQLNNFSEVKITTYVIPPDPPKELDPPPEDPEFIPPVQLEIPPPLAPILIKPQDVITGGGGIFTWHLSIIDAGLPRTNGRATRMADVVYRSVLFVDKTDWQSERLRDGIWTIHTGDDSAQSPHFAFGIPGALPVAGDWNGDGRSELGVFYKGEWFLDLNGNGKWDEGDLWAKLGDANDQPVTGDWDGDGKDDIGIFGPEWPGDERHIENEPGLPDPDNAPKAMPRAKNLPPDYDEATDGERLLRLTARGKERADLIDHVFQFGNSVDVAITGDWNGDGIASIGVFRDGKWHLDMDGDGRWSEGDKVAHFGQKGDRPVVGDFNGDGIDDLGVFRGGKFYLDTNSNRQIDDGDDVIELGEMGDKPVAGDFNGDGIDEVAVYRDQPGTTPVGDSQ</sequence>
<dbReference type="SUPFAM" id="SSF69318">
    <property type="entry name" value="Integrin alpha N-terminal domain"/>
    <property type="match status" value="1"/>
</dbReference>
<feature type="domain" description="SD-repeat containing protein B" evidence="5">
    <location>
        <begin position="626"/>
        <end position="713"/>
    </location>
</feature>
<dbReference type="HOGENOM" id="CLU_002781_0_0_0"/>
<comment type="subcellular location">
    <subcellularLocation>
        <location evidence="1">Secreted</location>
    </subcellularLocation>
</comment>
<organism evidence="6 7">
    <name type="scientific">Pirellula staleyi (strain ATCC 27377 / DSM 6068 / ICPB 4128)</name>
    <name type="common">Pirella staleyi</name>
    <dbReference type="NCBI Taxonomy" id="530564"/>
    <lineage>
        <taxon>Bacteria</taxon>
        <taxon>Pseudomonadati</taxon>
        <taxon>Planctomycetota</taxon>
        <taxon>Planctomycetia</taxon>
        <taxon>Pirellulales</taxon>
        <taxon>Pirellulaceae</taxon>
        <taxon>Pirellula</taxon>
    </lineage>
</organism>
<dbReference type="KEGG" id="psl:Psta_2061"/>
<comment type="similarity">
    <text evidence="2">Belongs to the serine-aspartate repeat-containing protein (SDr) family.</text>
</comment>
<dbReference type="Gene3D" id="2.60.40.10">
    <property type="entry name" value="Immunoglobulins"/>
    <property type="match status" value="5"/>
</dbReference>
<dbReference type="OrthoDB" id="254354at2"/>
<feature type="domain" description="SD-repeat containing protein B" evidence="5">
    <location>
        <begin position="262"/>
        <end position="341"/>
    </location>
</feature>
<evidence type="ECO:0000313" key="6">
    <source>
        <dbReference type="EMBL" id="ADB16735.1"/>
    </source>
</evidence>
<evidence type="ECO:0000256" key="4">
    <source>
        <dbReference type="ARBA" id="ARBA00022729"/>
    </source>
</evidence>
<name>D2R1L6_PIRSD</name>
<dbReference type="SUPFAM" id="SSF117074">
    <property type="entry name" value="Hypothetical protein PA1324"/>
    <property type="match status" value="5"/>
</dbReference>
<dbReference type="InterPro" id="IPR033764">
    <property type="entry name" value="Sdr_B"/>
</dbReference>
<dbReference type="InterPro" id="IPR013783">
    <property type="entry name" value="Ig-like_fold"/>
</dbReference>
<proteinExistence type="inferred from homology"/>
<dbReference type="Proteomes" id="UP000001887">
    <property type="component" value="Chromosome"/>
</dbReference>
<keyword evidence="4" id="KW-0732">Signal</keyword>
<evidence type="ECO:0000259" key="5">
    <source>
        <dbReference type="Pfam" id="PF17210"/>
    </source>
</evidence>
<evidence type="ECO:0000256" key="1">
    <source>
        <dbReference type="ARBA" id="ARBA00004613"/>
    </source>
</evidence>
<feature type="domain" description="SD-repeat containing protein B" evidence="5">
    <location>
        <begin position="389"/>
        <end position="462"/>
    </location>
</feature>
<dbReference type="STRING" id="530564.Psta_2061"/>
<dbReference type="GO" id="GO:0005576">
    <property type="term" value="C:extracellular region"/>
    <property type="evidence" value="ECO:0007669"/>
    <property type="project" value="UniProtKB-SubCell"/>
</dbReference>
<dbReference type="InterPro" id="IPR028994">
    <property type="entry name" value="Integrin_alpha_N"/>
</dbReference>
<evidence type="ECO:0000256" key="3">
    <source>
        <dbReference type="ARBA" id="ARBA00022525"/>
    </source>
</evidence>
<evidence type="ECO:0000313" key="7">
    <source>
        <dbReference type="Proteomes" id="UP000001887"/>
    </source>
</evidence>
<dbReference type="AlphaFoldDB" id="D2R1L6"/>
<accession>D2R1L6</accession>
<dbReference type="PANTHER" id="PTHR36108:SF13">
    <property type="entry name" value="COLOSSIN-B-RELATED"/>
    <property type="match status" value="1"/>
</dbReference>
<protein>
    <submittedName>
        <fullName evidence="6">Cna B domain protein</fullName>
    </submittedName>
</protein>
<dbReference type="EMBL" id="CP001848">
    <property type="protein sequence ID" value="ADB16735.1"/>
    <property type="molecule type" value="Genomic_DNA"/>
</dbReference>